<accession>X1FL76</accession>
<evidence type="ECO:0000313" key="1">
    <source>
        <dbReference type="EMBL" id="GAH46436.1"/>
    </source>
</evidence>
<gene>
    <name evidence="1" type="ORF">S03H2_17387</name>
</gene>
<reference evidence="1" key="1">
    <citation type="journal article" date="2014" name="Front. Microbiol.">
        <title>High frequency of phylogenetically diverse reductive dehalogenase-homologous genes in deep subseafloor sedimentary metagenomes.</title>
        <authorList>
            <person name="Kawai M."/>
            <person name="Futagami T."/>
            <person name="Toyoda A."/>
            <person name="Takaki Y."/>
            <person name="Nishi S."/>
            <person name="Hori S."/>
            <person name="Arai W."/>
            <person name="Tsubouchi T."/>
            <person name="Morono Y."/>
            <person name="Uchiyama I."/>
            <person name="Ito T."/>
            <person name="Fujiyama A."/>
            <person name="Inagaki F."/>
            <person name="Takami H."/>
        </authorList>
    </citation>
    <scope>NUCLEOTIDE SEQUENCE</scope>
    <source>
        <strain evidence="1">Expedition CK06-06</strain>
    </source>
</reference>
<organism evidence="1">
    <name type="scientific">marine sediment metagenome</name>
    <dbReference type="NCBI Taxonomy" id="412755"/>
    <lineage>
        <taxon>unclassified sequences</taxon>
        <taxon>metagenomes</taxon>
        <taxon>ecological metagenomes</taxon>
    </lineage>
</organism>
<dbReference type="AlphaFoldDB" id="X1FL76"/>
<comment type="caution">
    <text evidence="1">The sequence shown here is derived from an EMBL/GenBank/DDBJ whole genome shotgun (WGS) entry which is preliminary data.</text>
</comment>
<sequence length="64" mass="7726">MENSDELLLRLIDLLNEFDKRKNWIQGFCYTELYDQFQEINGLLTLNREPKFPSSKLKTKLDKM</sequence>
<dbReference type="EMBL" id="BARU01008965">
    <property type="protein sequence ID" value="GAH46436.1"/>
    <property type="molecule type" value="Genomic_DNA"/>
</dbReference>
<feature type="non-terminal residue" evidence="1">
    <location>
        <position position="64"/>
    </location>
</feature>
<protein>
    <submittedName>
        <fullName evidence="1">Uncharacterized protein</fullName>
    </submittedName>
</protein>
<proteinExistence type="predicted"/>
<name>X1FL76_9ZZZZ</name>